<dbReference type="Proteomes" id="UP000250275">
    <property type="component" value="Unassembled WGS sequence"/>
</dbReference>
<name>A0A310SA20_9HYME</name>
<dbReference type="AlphaFoldDB" id="A0A310SA20"/>
<dbReference type="EMBL" id="KQ767283">
    <property type="protein sequence ID" value="OAD53421.1"/>
    <property type="molecule type" value="Genomic_DNA"/>
</dbReference>
<protein>
    <submittedName>
        <fullName evidence="1">Uncharacterized protein</fullName>
    </submittedName>
</protein>
<gene>
    <name evidence="1" type="ORF">WN48_09976</name>
</gene>
<accession>A0A310SA20</accession>
<organism evidence="1 2">
    <name type="scientific">Eufriesea mexicana</name>
    <dbReference type="NCBI Taxonomy" id="516756"/>
    <lineage>
        <taxon>Eukaryota</taxon>
        <taxon>Metazoa</taxon>
        <taxon>Ecdysozoa</taxon>
        <taxon>Arthropoda</taxon>
        <taxon>Hexapoda</taxon>
        <taxon>Insecta</taxon>
        <taxon>Pterygota</taxon>
        <taxon>Neoptera</taxon>
        <taxon>Endopterygota</taxon>
        <taxon>Hymenoptera</taxon>
        <taxon>Apocrita</taxon>
        <taxon>Aculeata</taxon>
        <taxon>Apoidea</taxon>
        <taxon>Anthophila</taxon>
        <taxon>Apidae</taxon>
        <taxon>Eufriesea</taxon>
    </lineage>
</organism>
<sequence length="95" mass="10695">MTMTVTMVRRIARRLQLESLKPGPQYRAAASRGRIPPDHLRRTIHTTCPACTVSAYSRCRTPDRLVPVRYQLPCSQAAARACLPRSRIEIALPIP</sequence>
<proteinExistence type="predicted"/>
<reference evidence="1 2" key="1">
    <citation type="submission" date="2015-07" db="EMBL/GenBank/DDBJ databases">
        <title>The genome of Eufriesea mexicana.</title>
        <authorList>
            <person name="Pan H."/>
            <person name="Kapheim K."/>
        </authorList>
    </citation>
    <scope>NUCLEOTIDE SEQUENCE [LARGE SCALE GENOMIC DNA]</scope>
    <source>
        <strain evidence="1">0111107269</strain>
        <tissue evidence="1">Whole body</tissue>
    </source>
</reference>
<keyword evidence="2" id="KW-1185">Reference proteome</keyword>
<evidence type="ECO:0000313" key="2">
    <source>
        <dbReference type="Proteomes" id="UP000250275"/>
    </source>
</evidence>
<evidence type="ECO:0000313" key="1">
    <source>
        <dbReference type="EMBL" id="OAD53421.1"/>
    </source>
</evidence>